<evidence type="ECO:0000313" key="2">
    <source>
        <dbReference type="EMBL" id="KAH0534225.1"/>
    </source>
</evidence>
<comment type="caution">
    <text evidence="2">The sequence shown here is derived from an EMBL/GenBank/DDBJ whole genome shotgun (WGS) entry which is preliminary data.</text>
</comment>
<sequence>MSYTSSAILRTTSSPLSLRASGRPSKTIPRVSRANSRRTSWRVCRWRRRVLDGKALKEGEVRFAGQTAIGNIPSSSPEVVPAPKDAGVARWVSKPKAIQDRKPGGQKSGLRTYTSGANLAVDVSDAVASGGESFVGLDGYDLEEVSTADVEVLGSSSKMGKQLCLIDAPLELSDTLEEALPYGRSEVRTLEAGSELVK</sequence>
<organism evidence="2 3">
    <name type="scientific">Glutinoglossum americanum</name>
    <dbReference type="NCBI Taxonomy" id="1670608"/>
    <lineage>
        <taxon>Eukaryota</taxon>
        <taxon>Fungi</taxon>
        <taxon>Dikarya</taxon>
        <taxon>Ascomycota</taxon>
        <taxon>Pezizomycotina</taxon>
        <taxon>Geoglossomycetes</taxon>
        <taxon>Geoglossales</taxon>
        <taxon>Geoglossaceae</taxon>
        <taxon>Glutinoglossum</taxon>
    </lineage>
</organism>
<evidence type="ECO:0000256" key="1">
    <source>
        <dbReference type="SAM" id="MobiDB-lite"/>
    </source>
</evidence>
<name>A0A9P8L0B0_9PEZI</name>
<evidence type="ECO:0000313" key="3">
    <source>
        <dbReference type="Proteomes" id="UP000698800"/>
    </source>
</evidence>
<protein>
    <submittedName>
        <fullName evidence="2">Uncharacterized protein</fullName>
    </submittedName>
</protein>
<dbReference type="EMBL" id="JAGHQL010000257">
    <property type="protein sequence ID" value="KAH0534225.1"/>
    <property type="molecule type" value="Genomic_DNA"/>
</dbReference>
<feature type="region of interest" description="Disordered" evidence="1">
    <location>
        <begin position="14"/>
        <end position="34"/>
    </location>
</feature>
<proteinExistence type="predicted"/>
<dbReference type="AlphaFoldDB" id="A0A9P8L0B0"/>
<accession>A0A9P8L0B0</accession>
<reference evidence="2" key="1">
    <citation type="submission" date="2021-03" db="EMBL/GenBank/DDBJ databases">
        <title>Comparative genomics and phylogenomic investigation of the class Geoglossomycetes provide insights into ecological specialization and systematics.</title>
        <authorList>
            <person name="Melie T."/>
            <person name="Pirro S."/>
            <person name="Miller A.N."/>
            <person name="Quandt A."/>
        </authorList>
    </citation>
    <scope>NUCLEOTIDE SEQUENCE</scope>
    <source>
        <strain evidence="2">GBOQ0MN5Z8</strain>
    </source>
</reference>
<gene>
    <name evidence="2" type="ORF">FGG08_007182</name>
</gene>
<keyword evidence="3" id="KW-1185">Reference proteome</keyword>
<dbReference type="Proteomes" id="UP000698800">
    <property type="component" value="Unassembled WGS sequence"/>
</dbReference>